<dbReference type="Gene3D" id="3.30.70.890">
    <property type="entry name" value="GHMP kinase, C-terminal domain"/>
    <property type="match status" value="1"/>
</dbReference>
<dbReference type="GO" id="GO:0005524">
    <property type="term" value="F:ATP binding"/>
    <property type="evidence" value="ECO:0007669"/>
    <property type="project" value="UniProtKB-KW"/>
</dbReference>
<dbReference type="Pfam" id="PF08544">
    <property type="entry name" value="GHMP_kinases_C"/>
    <property type="match status" value="1"/>
</dbReference>
<keyword evidence="2 13" id="KW-0808">Transferase</keyword>
<evidence type="ECO:0000259" key="12">
    <source>
        <dbReference type="Pfam" id="PF10509"/>
    </source>
</evidence>
<dbReference type="Pfam" id="PF10509">
    <property type="entry name" value="GalKase_gal_bdg"/>
    <property type="match status" value="1"/>
</dbReference>
<dbReference type="EC" id="2.7.1.6" evidence="13"/>
<keyword evidence="7" id="KW-0460">Magnesium</keyword>
<evidence type="ECO:0000256" key="5">
    <source>
        <dbReference type="ARBA" id="ARBA00022777"/>
    </source>
</evidence>
<keyword evidence="9" id="KW-0119">Carbohydrate metabolism</keyword>
<evidence type="ECO:0000256" key="2">
    <source>
        <dbReference type="ARBA" id="ARBA00022679"/>
    </source>
</evidence>
<dbReference type="GO" id="GO:0046872">
    <property type="term" value="F:metal ion binding"/>
    <property type="evidence" value="ECO:0007669"/>
    <property type="project" value="UniProtKB-KW"/>
</dbReference>
<dbReference type="PRINTS" id="PR00959">
    <property type="entry name" value="MEVGALKINASE"/>
</dbReference>
<proteinExistence type="inferred from homology"/>
<dbReference type="InterPro" id="IPR036554">
    <property type="entry name" value="GHMP_kinase_C_sf"/>
</dbReference>
<feature type="domain" description="Galactokinase N-terminal" evidence="12">
    <location>
        <begin position="43"/>
        <end position="91"/>
    </location>
</feature>
<keyword evidence="6" id="KW-0067">ATP-binding</keyword>
<organism evidence="13 14">
    <name type="scientific">Nocardiopsis mwathae</name>
    <dbReference type="NCBI Taxonomy" id="1472723"/>
    <lineage>
        <taxon>Bacteria</taxon>
        <taxon>Bacillati</taxon>
        <taxon>Actinomycetota</taxon>
        <taxon>Actinomycetes</taxon>
        <taxon>Streptosporangiales</taxon>
        <taxon>Nocardiopsidaceae</taxon>
        <taxon>Nocardiopsis</taxon>
    </lineage>
</organism>
<dbReference type="SUPFAM" id="SSF55060">
    <property type="entry name" value="GHMP Kinase, C-terminal domain"/>
    <property type="match status" value="1"/>
</dbReference>
<dbReference type="InterPro" id="IPR013750">
    <property type="entry name" value="GHMP_kinase_C_dom"/>
</dbReference>
<dbReference type="PIRSF" id="PIRSF000530">
    <property type="entry name" value="Galactokinase"/>
    <property type="match status" value="1"/>
</dbReference>
<keyword evidence="8" id="KW-0299">Galactose metabolism</keyword>
<reference evidence="13 14" key="1">
    <citation type="submission" date="2020-08" db="EMBL/GenBank/DDBJ databases">
        <title>Sequencing the genomes of 1000 actinobacteria strains.</title>
        <authorList>
            <person name="Klenk H.-P."/>
        </authorList>
    </citation>
    <scope>NUCLEOTIDE SEQUENCE [LARGE SCALE GENOMIC DNA]</scope>
    <source>
        <strain evidence="13 14">DSM 46659</strain>
    </source>
</reference>
<keyword evidence="14" id="KW-1185">Reference proteome</keyword>
<name>A0A7W9YDB3_9ACTN</name>
<gene>
    <name evidence="13" type="ORF">HNR23_000083</name>
</gene>
<evidence type="ECO:0000256" key="1">
    <source>
        <dbReference type="ARBA" id="ARBA00006566"/>
    </source>
</evidence>
<evidence type="ECO:0000313" key="13">
    <source>
        <dbReference type="EMBL" id="MBB6170023.1"/>
    </source>
</evidence>
<comment type="similarity">
    <text evidence="1">Belongs to the GHMP kinase family. GalK subfamily.</text>
</comment>
<evidence type="ECO:0000256" key="7">
    <source>
        <dbReference type="ARBA" id="ARBA00022842"/>
    </source>
</evidence>
<dbReference type="PANTHER" id="PTHR10457">
    <property type="entry name" value="MEVALONATE KINASE/GALACTOKINASE"/>
    <property type="match status" value="1"/>
</dbReference>
<dbReference type="GO" id="GO:0004335">
    <property type="term" value="F:galactokinase activity"/>
    <property type="evidence" value="ECO:0007669"/>
    <property type="project" value="UniProtKB-EC"/>
</dbReference>
<feature type="domain" description="GHMP kinase C-terminal" evidence="11">
    <location>
        <begin position="328"/>
        <end position="405"/>
    </location>
</feature>
<evidence type="ECO:0000256" key="9">
    <source>
        <dbReference type="ARBA" id="ARBA00023277"/>
    </source>
</evidence>
<dbReference type="SUPFAM" id="SSF54211">
    <property type="entry name" value="Ribosomal protein S5 domain 2-like"/>
    <property type="match status" value="1"/>
</dbReference>
<evidence type="ECO:0000256" key="6">
    <source>
        <dbReference type="ARBA" id="ARBA00022840"/>
    </source>
</evidence>
<evidence type="ECO:0000259" key="10">
    <source>
        <dbReference type="Pfam" id="PF00288"/>
    </source>
</evidence>
<dbReference type="InterPro" id="IPR006206">
    <property type="entry name" value="Mevalonate/galactokinase"/>
</dbReference>
<evidence type="ECO:0000256" key="3">
    <source>
        <dbReference type="ARBA" id="ARBA00022723"/>
    </source>
</evidence>
<dbReference type="InterPro" id="IPR000705">
    <property type="entry name" value="Galactokinase"/>
</dbReference>
<dbReference type="InterPro" id="IPR019539">
    <property type="entry name" value="GalKase_N"/>
</dbReference>
<dbReference type="PANTHER" id="PTHR10457:SF7">
    <property type="entry name" value="GALACTOKINASE-RELATED"/>
    <property type="match status" value="1"/>
</dbReference>
<feature type="domain" description="GHMP kinase N-terminal" evidence="10">
    <location>
        <begin position="133"/>
        <end position="208"/>
    </location>
</feature>
<evidence type="ECO:0000259" key="11">
    <source>
        <dbReference type="Pfam" id="PF08544"/>
    </source>
</evidence>
<dbReference type="InterPro" id="IPR006204">
    <property type="entry name" value="GHMP_kinase_N_dom"/>
</dbReference>
<sequence length="427" mass="44715">MNGLRGLLKPFGAALRRDGADDDTGAEEWRVSTRVDDDALAGAFADAYGAPPAGIWRAPGRVNLMGDHTAVGGGLVLPVALPLGVSMAVEPTHDGTVEARSLQRPGDAVHVSIAEPDPKAAARSTTPGWGRHITGVVRAARESGHLDADAGARILIDSDLPVRAGLASSAALESATLLALAEAHGVDGLAGDRRAMADLARRADTAFARSPTDGTGHHASLRCKEGHALFLDRRTGGGRNVALDLAEAGLRLLLIDTGVRPRPRDTEHLRAQRRTECARAAKRLGVDALRDVENLASALEKLKQPVLRKRVRHVVTEIHRVNAVVGLMRAKALPEIGAVLTASHFSLRDQFEVSCPELDLAVETAVRAGARGAKLTGTGLGGCAIALVPEESVDEVSATVSSAFAKKGLRVPEVRSALPSAGARRTH</sequence>
<evidence type="ECO:0000256" key="4">
    <source>
        <dbReference type="ARBA" id="ARBA00022741"/>
    </source>
</evidence>
<dbReference type="EMBL" id="JACHDS010000001">
    <property type="protein sequence ID" value="MBB6170023.1"/>
    <property type="molecule type" value="Genomic_DNA"/>
</dbReference>
<keyword evidence="5 13" id="KW-0418">Kinase</keyword>
<evidence type="ECO:0000256" key="8">
    <source>
        <dbReference type="ARBA" id="ARBA00023144"/>
    </source>
</evidence>
<comment type="caution">
    <text evidence="13">The sequence shown here is derived from an EMBL/GenBank/DDBJ whole genome shotgun (WGS) entry which is preliminary data.</text>
</comment>
<dbReference type="Pfam" id="PF00288">
    <property type="entry name" value="GHMP_kinases_N"/>
    <property type="match status" value="1"/>
</dbReference>
<dbReference type="FunFam" id="3.30.70.890:FF:000001">
    <property type="entry name" value="Galactokinase"/>
    <property type="match status" value="1"/>
</dbReference>
<dbReference type="Gene3D" id="3.30.230.10">
    <property type="match status" value="1"/>
</dbReference>
<dbReference type="GO" id="GO:0005829">
    <property type="term" value="C:cytosol"/>
    <property type="evidence" value="ECO:0007669"/>
    <property type="project" value="TreeGrafter"/>
</dbReference>
<dbReference type="PRINTS" id="PR00473">
    <property type="entry name" value="GALCTOKINASE"/>
</dbReference>
<dbReference type="Proteomes" id="UP000546642">
    <property type="component" value="Unassembled WGS sequence"/>
</dbReference>
<dbReference type="RefSeq" id="WP_343070369.1">
    <property type="nucleotide sequence ID" value="NZ_JACHDS010000001.1"/>
</dbReference>
<accession>A0A7W9YDB3</accession>
<dbReference type="InterPro" id="IPR020568">
    <property type="entry name" value="Ribosomal_Su5_D2-typ_SF"/>
</dbReference>
<dbReference type="InterPro" id="IPR014721">
    <property type="entry name" value="Ribsml_uS5_D2-typ_fold_subgr"/>
</dbReference>
<evidence type="ECO:0000313" key="14">
    <source>
        <dbReference type="Proteomes" id="UP000546642"/>
    </source>
</evidence>
<protein>
    <submittedName>
        <fullName evidence="13">Galactokinase</fullName>
        <ecNumber evidence="13">2.7.1.6</ecNumber>
    </submittedName>
</protein>
<dbReference type="GO" id="GO:0006012">
    <property type="term" value="P:galactose metabolic process"/>
    <property type="evidence" value="ECO:0007669"/>
    <property type="project" value="UniProtKB-KW"/>
</dbReference>
<keyword evidence="4" id="KW-0547">Nucleotide-binding</keyword>
<keyword evidence="3" id="KW-0479">Metal-binding</keyword>
<dbReference type="AlphaFoldDB" id="A0A7W9YDB3"/>